<dbReference type="Proteomes" id="UP000283295">
    <property type="component" value="Unassembled WGS sequence"/>
</dbReference>
<accession>A0A412IUX9</accession>
<evidence type="ECO:0000256" key="1">
    <source>
        <dbReference type="SAM" id="Phobius"/>
    </source>
</evidence>
<dbReference type="AlphaFoldDB" id="A0A412IUX9"/>
<keyword evidence="1" id="KW-0472">Membrane</keyword>
<protein>
    <submittedName>
        <fullName evidence="2">Uncharacterized protein</fullName>
    </submittedName>
</protein>
<organism evidence="2 3">
    <name type="scientific">Coprococcus eutactus</name>
    <dbReference type="NCBI Taxonomy" id="33043"/>
    <lineage>
        <taxon>Bacteria</taxon>
        <taxon>Bacillati</taxon>
        <taxon>Bacillota</taxon>
        <taxon>Clostridia</taxon>
        <taxon>Lachnospirales</taxon>
        <taxon>Lachnospiraceae</taxon>
        <taxon>Coprococcus</taxon>
    </lineage>
</organism>
<feature type="transmembrane region" description="Helical" evidence="1">
    <location>
        <begin position="175"/>
        <end position="197"/>
    </location>
</feature>
<proteinExistence type="predicted"/>
<comment type="caution">
    <text evidence="2">The sequence shown here is derived from an EMBL/GenBank/DDBJ whole genome shotgun (WGS) entry which is preliminary data.</text>
</comment>
<gene>
    <name evidence="2" type="ORF">DWX94_02100</name>
</gene>
<dbReference type="EMBL" id="QRVK01000003">
    <property type="protein sequence ID" value="RGS43880.1"/>
    <property type="molecule type" value="Genomic_DNA"/>
</dbReference>
<feature type="transmembrane region" description="Helical" evidence="1">
    <location>
        <begin position="78"/>
        <end position="100"/>
    </location>
</feature>
<evidence type="ECO:0000313" key="3">
    <source>
        <dbReference type="Proteomes" id="UP000283295"/>
    </source>
</evidence>
<evidence type="ECO:0000313" key="2">
    <source>
        <dbReference type="EMBL" id="RGS43880.1"/>
    </source>
</evidence>
<sequence>MKDLILGFKLLRYGYKLKTNVMMLILFTAIGFAVELSSHGTNMLGGFYFMLTGMFAYQMIIYMNASDYVQSSAMKRKLEVGMPVIVSTVVYLVLFTILVAEKYILIRMYPENTENYQDTLFMIICILFGAMIFCGVCYKYFVASFIVFMLVIITCMSIVSSWLCHHHISEVISLGLVKLAVLGYAAILLGGVIEYLISSLLYRKQLSEYAMSGLSKGMK</sequence>
<dbReference type="OrthoDB" id="2061820at2"/>
<keyword evidence="1" id="KW-1133">Transmembrane helix</keyword>
<name>A0A412IUX9_9FIRM</name>
<reference evidence="2 3" key="1">
    <citation type="submission" date="2018-08" db="EMBL/GenBank/DDBJ databases">
        <title>A genome reference for cultivated species of the human gut microbiota.</title>
        <authorList>
            <person name="Zou Y."/>
            <person name="Xue W."/>
            <person name="Luo G."/>
        </authorList>
    </citation>
    <scope>NUCLEOTIDE SEQUENCE [LARGE SCALE GENOMIC DNA]</scope>
    <source>
        <strain evidence="2 3">AF22-21</strain>
    </source>
</reference>
<keyword evidence="1" id="KW-0812">Transmembrane</keyword>
<feature type="transmembrane region" description="Helical" evidence="1">
    <location>
        <begin position="21"/>
        <end position="40"/>
    </location>
</feature>
<feature type="transmembrane region" description="Helical" evidence="1">
    <location>
        <begin position="120"/>
        <end position="138"/>
    </location>
</feature>
<feature type="transmembrane region" description="Helical" evidence="1">
    <location>
        <begin position="145"/>
        <end position="163"/>
    </location>
</feature>
<feature type="transmembrane region" description="Helical" evidence="1">
    <location>
        <begin position="46"/>
        <end position="66"/>
    </location>
</feature>